<sequence length="78" mass="8641">MRASARLPWKTGKDYESQDASRGGARACAERRLGGKRVSLKWGRSSVETGPTRSPRGRLVQGRILESFKACIFSSDQQ</sequence>
<name>A0ACB8FZJ9_9SAUR</name>
<evidence type="ECO:0000313" key="1">
    <source>
        <dbReference type="EMBL" id="KAH8012824.1"/>
    </source>
</evidence>
<dbReference type="EMBL" id="CM037615">
    <property type="protein sequence ID" value="KAH8012824.1"/>
    <property type="molecule type" value="Genomic_DNA"/>
</dbReference>
<organism evidence="1 2">
    <name type="scientific">Sphaerodactylus townsendi</name>
    <dbReference type="NCBI Taxonomy" id="933632"/>
    <lineage>
        <taxon>Eukaryota</taxon>
        <taxon>Metazoa</taxon>
        <taxon>Chordata</taxon>
        <taxon>Craniata</taxon>
        <taxon>Vertebrata</taxon>
        <taxon>Euteleostomi</taxon>
        <taxon>Lepidosauria</taxon>
        <taxon>Squamata</taxon>
        <taxon>Bifurcata</taxon>
        <taxon>Gekkota</taxon>
        <taxon>Sphaerodactylidae</taxon>
        <taxon>Sphaerodactylus</taxon>
    </lineage>
</organism>
<keyword evidence="2" id="KW-1185">Reference proteome</keyword>
<evidence type="ECO:0000313" key="2">
    <source>
        <dbReference type="Proteomes" id="UP000827872"/>
    </source>
</evidence>
<dbReference type="Proteomes" id="UP000827872">
    <property type="component" value="Linkage Group LG02"/>
</dbReference>
<protein>
    <submittedName>
        <fullName evidence="1">Uncharacterized protein</fullName>
    </submittedName>
</protein>
<reference evidence="1" key="1">
    <citation type="submission" date="2021-08" db="EMBL/GenBank/DDBJ databases">
        <title>The first chromosome-level gecko genome reveals the dynamic sex chromosomes of Neotropical dwarf geckos (Sphaerodactylidae: Sphaerodactylus).</title>
        <authorList>
            <person name="Pinto B.J."/>
            <person name="Keating S.E."/>
            <person name="Gamble T."/>
        </authorList>
    </citation>
    <scope>NUCLEOTIDE SEQUENCE</scope>
    <source>
        <strain evidence="1">TG3544</strain>
    </source>
</reference>
<comment type="caution">
    <text evidence="1">The sequence shown here is derived from an EMBL/GenBank/DDBJ whole genome shotgun (WGS) entry which is preliminary data.</text>
</comment>
<accession>A0ACB8FZJ9</accession>
<proteinExistence type="predicted"/>
<gene>
    <name evidence="1" type="ORF">K3G42_002808</name>
</gene>